<organism evidence="1 2">
    <name type="scientific">Pajaroellobacter abortibovis</name>
    <dbReference type="NCBI Taxonomy" id="1882918"/>
    <lineage>
        <taxon>Bacteria</taxon>
        <taxon>Pseudomonadati</taxon>
        <taxon>Myxococcota</taxon>
        <taxon>Polyangia</taxon>
        <taxon>Polyangiales</taxon>
        <taxon>Polyangiaceae</taxon>
    </lineage>
</organism>
<proteinExistence type="predicted"/>
<reference evidence="1 2" key="1">
    <citation type="submission" date="2016-08" db="EMBL/GenBank/DDBJ databases">
        <title>Identification and validation of antigenic proteins from Pajaroellobacter abortibovis using de-novo genome sequence assembly and reverse vaccinology.</title>
        <authorList>
            <person name="Welly B.T."/>
            <person name="Miller M.R."/>
            <person name="Stott J.L."/>
            <person name="Blanchard M.T."/>
            <person name="Islas-Trejo A.D."/>
            <person name="O'Rourke S.M."/>
            <person name="Young A.E."/>
            <person name="Medrano J.F."/>
            <person name="Van Eenennaam A.L."/>
        </authorList>
    </citation>
    <scope>NUCLEOTIDE SEQUENCE [LARGE SCALE GENOMIC DNA]</scope>
    <source>
        <strain evidence="1 2">BTF92-0548A/99-0131</strain>
    </source>
</reference>
<name>A0A1L6MVZ0_9BACT</name>
<sequence length="63" mass="7207">MSPPIESLAITTGMLHMQGSQKHLQYIYTAFNGWKELTSKRGFSKPWQIDCNWTQCSEDNPSS</sequence>
<gene>
    <name evidence="1" type="ORF">BCY86_02770</name>
</gene>
<dbReference type="STRING" id="1882918.BCY86_02770"/>
<dbReference type="Proteomes" id="UP000185544">
    <property type="component" value="Chromosome"/>
</dbReference>
<dbReference type="AlphaFoldDB" id="A0A1L6MVZ0"/>
<evidence type="ECO:0000313" key="1">
    <source>
        <dbReference type="EMBL" id="APR99713.1"/>
    </source>
</evidence>
<dbReference type="EMBL" id="CP016908">
    <property type="protein sequence ID" value="APR99713.1"/>
    <property type="molecule type" value="Genomic_DNA"/>
</dbReference>
<protein>
    <submittedName>
        <fullName evidence="1">Uncharacterized protein</fullName>
    </submittedName>
</protein>
<dbReference type="KEGG" id="pabo:BCY86_02770"/>
<evidence type="ECO:0000313" key="2">
    <source>
        <dbReference type="Proteomes" id="UP000185544"/>
    </source>
</evidence>
<keyword evidence="2" id="KW-1185">Reference proteome</keyword>
<accession>A0A1L6MVZ0</accession>